<organism evidence="3">
    <name type="scientific">Phaffia rhodozyma</name>
    <name type="common">Yeast</name>
    <name type="synonym">Xanthophyllomyces dendrorhous</name>
    <dbReference type="NCBI Taxonomy" id="264483"/>
    <lineage>
        <taxon>Eukaryota</taxon>
        <taxon>Fungi</taxon>
        <taxon>Dikarya</taxon>
        <taxon>Basidiomycota</taxon>
        <taxon>Agaricomycotina</taxon>
        <taxon>Tremellomycetes</taxon>
        <taxon>Cystofilobasidiales</taxon>
        <taxon>Mrakiaceae</taxon>
        <taxon>Phaffia</taxon>
    </lineage>
</organism>
<protein>
    <recommendedName>
        <fullName evidence="2">Sld7 C-terminal domain-containing protein</fullName>
    </recommendedName>
</protein>
<feature type="region of interest" description="Disordered" evidence="1">
    <location>
        <begin position="103"/>
        <end position="135"/>
    </location>
</feature>
<reference evidence="3" key="1">
    <citation type="submission" date="2014-08" db="EMBL/GenBank/DDBJ databases">
        <authorList>
            <person name="Sharma Rahul"/>
            <person name="Thines Marco"/>
        </authorList>
    </citation>
    <scope>NUCLEOTIDE SEQUENCE</scope>
</reference>
<feature type="domain" description="Sld7 C-terminal" evidence="2">
    <location>
        <begin position="453"/>
        <end position="521"/>
    </location>
</feature>
<dbReference type="AlphaFoldDB" id="A0A0F7STT8"/>
<evidence type="ECO:0000256" key="1">
    <source>
        <dbReference type="SAM" id="MobiDB-lite"/>
    </source>
</evidence>
<feature type="region of interest" description="Disordered" evidence="1">
    <location>
        <begin position="294"/>
        <end position="361"/>
    </location>
</feature>
<dbReference type="Pfam" id="PF18596">
    <property type="entry name" value="Sld7_C"/>
    <property type="match status" value="1"/>
</dbReference>
<evidence type="ECO:0000259" key="2">
    <source>
        <dbReference type="Pfam" id="PF18596"/>
    </source>
</evidence>
<accession>A0A0F7STT8</accession>
<dbReference type="EMBL" id="LN483166">
    <property type="protein sequence ID" value="CED84901.1"/>
    <property type="molecule type" value="Genomic_DNA"/>
</dbReference>
<feature type="compositionally biased region" description="Polar residues" evidence="1">
    <location>
        <begin position="103"/>
        <end position="129"/>
    </location>
</feature>
<dbReference type="InterPro" id="IPR041260">
    <property type="entry name" value="Sld7_C"/>
</dbReference>
<name>A0A0F7STT8_PHARH</name>
<feature type="compositionally biased region" description="Basic and acidic residues" evidence="1">
    <location>
        <begin position="338"/>
        <end position="352"/>
    </location>
</feature>
<sequence>MANSTPARPSLASLRNNSTGPRSLSYNASGYRLLWRGALELPQDYFLDGIAFISHLGAISTPGGMMGTALVSKASPTTKEKTKDPPITLGSLVASTSLSTFVSDQGQASRTSGTPSIYRSSQPKPSTTAGRRAPLLPQVIEEPCTTVTPIKQFSTIPLTSPFGFAFTTDIEISLALESLRGRPSVRLGGIVRIGKPTDQEGSGTIDGVVEGQGKVRLYTDPSCPLVHNFIKRQLIQSWSKNPNDTVDEDGRTQLGILIGLGDETLDCTNLIIYGRSSNSHIITLHVGRYVPLSSANPSTTPRAPRPDDPAPRQVPEFAMHPTQDVFSSTKKRKPIGNPDRESAITRDKRGRESIISTNSNLATGNCNSASLAVREPMKRVRSTESKKLPAIVAPVLGTTKGSRSDPVIPRREALGEETGVGLWEMEEEMPLGFEDDKPSEAGSIGMKKTLPYESDNKATIKRVAMQCLAERGVSKTDSSFKEIWNFVVRGTTFASRESVGTKVLPMREILRLVDSHLDLYLLPDKTA</sequence>
<evidence type="ECO:0000313" key="3">
    <source>
        <dbReference type="EMBL" id="CED84901.1"/>
    </source>
</evidence>
<proteinExistence type="predicted"/>